<keyword evidence="3" id="KW-1185">Reference proteome</keyword>
<dbReference type="EMBL" id="JAHQIW010000310">
    <property type="protein sequence ID" value="KAJ1347406.1"/>
    <property type="molecule type" value="Genomic_DNA"/>
</dbReference>
<reference evidence="2" key="1">
    <citation type="submission" date="2021-06" db="EMBL/GenBank/DDBJ databases">
        <title>Parelaphostrongylus tenuis whole genome reference sequence.</title>
        <authorList>
            <person name="Garwood T.J."/>
            <person name="Larsen P.A."/>
            <person name="Fountain-Jones N.M."/>
            <person name="Garbe J.R."/>
            <person name="Macchietto M.G."/>
            <person name="Kania S.A."/>
            <person name="Gerhold R.W."/>
            <person name="Richards J.E."/>
            <person name="Wolf T.M."/>
        </authorList>
    </citation>
    <scope>NUCLEOTIDE SEQUENCE</scope>
    <source>
        <strain evidence="2">MNPRO001-30</strain>
        <tissue evidence="2">Meninges</tissue>
    </source>
</reference>
<protein>
    <submittedName>
        <fullName evidence="2">Uncharacterized protein</fullName>
    </submittedName>
</protein>
<dbReference type="Proteomes" id="UP001196413">
    <property type="component" value="Unassembled WGS sequence"/>
</dbReference>
<sequence>MLIAARVEPSSFPAFSGSKQQRPMERLSKAILEIARRFAQPFYAVHEEEEKRIACWKYWDPYSGDDRSNK</sequence>
<evidence type="ECO:0000313" key="2">
    <source>
        <dbReference type="EMBL" id="KAJ1347406.1"/>
    </source>
</evidence>
<feature type="region of interest" description="Disordered" evidence="1">
    <location>
        <begin position="1"/>
        <end position="21"/>
    </location>
</feature>
<gene>
    <name evidence="2" type="ORF">KIN20_002457</name>
</gene>
<proteinExistence type="predicted"/>
<dbReference type="AlphaFoldDB" id="A0AAD5ME75"/>
<organism evidence="2 3">
    <name type="scientific">Parelaphostrongylus tenuis</name>
    <name type="common">Meningeal worm</name>
    <dbReference type="NCBI Taxonomy" id="148309"/>
    <lineage>
        <taxon>Eukaryota</taxon>
        <taxon>Metazoa</taxon>
        <taxon>Ecdysozoa</taxon>
        <taxon>Nematoda</taxon>
        <taxon>Chromadorea</taxon>
        <taxon>Rhabditida</taxon>
        <taxon>Rhabditina</taxon>
        <taxon>Rhabditomorpha</taxon>
        <taxon>Strongyloidea</taxon>
        <taxon>Metastrongylidae</taxon>
        <taxon>Parelaphostrongylus</taxon>
    </lineage>
</organism>
<name>A0AAD5ME75_PARTN</name>
<evidence type="ECO:0000256" key="1">
    <source>
        <dbReference type="SAM" id="MobiDB-lite"/>
    </source>
</evidence>
<accession>A0AAD5ME75</accession>
<evidence type="ECO:0000313" key="3">
    <source>
        <dbReference type="Proteomes" id="UP001196413"/>
    </source>
</evidence>
<comment type="caution">
    <text evidence="2">The sequence shown here is derived from an EMBL/GenBank/DDBJ whole genome shotgun (WGS) entry which is preliminary data.</text>
</comment>